<feature type="signal peptide" evidence="2">
    <location>
        <begin position="1"/>
        <end position="35"/>
    </location>
</feature>
<dbReference type="SUPFAM" id="SSF49478">
    <property type="entry name" value="Cna protein B-type domain"/>
    <property type="match status" value="1"/>
</dbReference>
<dbReference type="InterPro" id="IPR041033">
    <property type="entry name" value="SpaA_PFL_dom_1"/>
</dbReference>
<feature type="transmembrane region" description="Helical" evidence="1">
    <location>
        <begin position="555"/>
        <end position="575"/>
    </location>
</feature>
<feature type="chain" id="PRO_5044230827" description="SpaA-like prealbumin fold domain-containing protein" evidence="2">
    <location>
        <begin position="36"/>
        <end position="581"/>
    </location>
</feature>
<reference evidence="5" key="1">
    <citation type="submission" date="2017-04" db="EMBL/GenBank/DDBJ databases">
        <title>Function of individual gut microbiota members based on whole genome sequencing of pure cultures obtained from chicken caecum.</title>
        <authorList>
            <person name="Medvecky M."/>
            <person name="Cejkova D."/>
            <person name="Polansky O."/>
            <person name="Karasova D."/>
            <person name="Kubasova T."/>
            <person name="Cizek A."/>
            <person name="Rychlik I."/>
        </authorList>
    </citation>
    <scope>NUCLEOTIDE SEQUENCE [LARGE SCALE GENOMIC DNA]</scope>
    <source>
        <strain evidence="5">An84</strain>
    </source>
</reference>
<keyword evidence="1" id="KW-0812">Transmembrane</keyword>
<feature type="domain" description="SpaA-like prealbumin fold" evidence="3">
    <location>
        <begin position="327"/>
        <end position="390"/>
    </location>
</feature>
<dbReference type="RefSeq" id="WP_087366417.1">
    <property type="nucleotide sequence ID" value="NZ_NFHF01000005.1"/>
</dbReference>
<evidence type="ECO:0000313" key="4">
    <source>
        <dbReference type="EMBL" id="OUN19004.1"/>
    </source>
</evidence>
<protein>
    <recommendedName>
        <fullName evidence="3">SpaA-like prealbumin fold domain-containing protein</fullName>
    </recommendedName>
</protein>
<dbReference type="Pfam" id="PF17802">
    <property type="entry name" value="SpaA"/>
    <property type="match status" value="2"/>
</dbReference>
<keyword evidence="1" id="KW-0472">Membrane</keyword>
<dbReference type="Gene3D" id="2.60.40.10">
    <property type="entry name" value="Immunoglobulins"/>
    <property type="match status" value="2"/>
</dbReference>
<evidence type="ECO:0000256" key="2">
    <source>
        <dbReference type="SAM" id="SignalP"/>
    </source>
</evidence>
<feature type="domain" description="SpaA-like prealbumin fold" evidence="3">
    <location>
        <begin position="426"/>
        <end position="526"/>
    </location>
</feature>
<proteinExistence type="predicted"/>
<organism evidence="4 5">
    <name type="scientific">Ligilactobacillus salivarius</name>
    <dbReference type="NCBI Taxonomy" id="1624"/>
    <lineage>
        <taxon>Bacteria</taxon>
        <taxon>Bacillati</taxon>
        <taxon>Bacillota</taxon>
        <taxon>Bacilli</taxon>
        <taxon>Lactobacillales</taxon>
        <taxon>Lactobacillaceae</taxon>
        <taxon>Ligilactobacillus</taxon>
    </lineage>
</organism>
<gene>
    <name evidence="4" type="ORF">B5G36_03195</name>
</gene>
<evidence type="ECO:0000259" key="3">
    <source>
        <dbReference type="Pfam" id="PF17802"/>
    </source>
</evidence>
<keyword evidence="1" id="KW-1133">Transmembrane helix</keyword>
<dbReference type="NCBIfam" id="TIGR01167">
    <property type="entry name" value="LPXTG_anchor"/>
    <property type="match status" value="1"/>
</dbReference>
<comment type="caution">
    <text evidence="4">The sequence shown here is derived from an EMBL/GenBank/DDBJ whole genome shotgun (WGS) entry which is preliminary data.</text>
</comment>
<evidence type="ECO:0000313" key="5">
    <source>
        <dbReference type="Proteomes" id="UP000196255"/>
    </source>
</evidence>
<sequence>MKLLSKKLSKKLLVVAGMSVGVSAVLLGLTGKANAAEAPQTVNVGNSSKIITYGSGHAEHYGPHEVAVIKDTSGNYLFCIEWSKRAPSNEQIAKRYQASPSVQWLVNNFYSGHRYQSLGQGDEGDYWLYQAVIHWVADPNDHYDWGGTGAIQDVLGRLNPSVRAKVEALRNEALKHNDESSSEIVTNNHNLAFDPSSLEINKDNLQGNTYKKTFTLKSENMSHVKVWLKNAPSGVTLTGKDGAGVNFNDVWNNTNLQVNIPYRVNAEKDSYNFTVATKGNWEKTSKVAWIYSANDNSQKVAKQDVKAVSVPLDAETDMNVTVKPAKGSVQFTKKGSANNNSDVLANTQFKLTGGNFSQTKTTDKNGFIKFDNLPLGRDYTLDEVQQPNKHYRQMYHTTISNLNGDNPVQTYDLKNIVDINTHKDFWLNKQDVQGRPLKGAKFVIVKNNNPNPNISPEEAKKNALRQVGDELVEGHSEQTPYIATAGDDGVVHFNMVKIDPTKVNIYYAVEIQAPQNYTLSQTSVKLVGSSTSPISTGAELKDTTNPLPATGSEKLLIVAVGGIVLVALGGGALYFKQKVTK</sequence>
<evidence type="ECO:0000256" key="1">
    <source>
        <dbReference type="SAM" id="Phobius"/>
    </source>
</evidence>
<dbReference type="Proteomes" id="UP000196255">
    <property type="component" value="Unassembled WGS sequence"/>
</dbReference>
<accession>A0AB36MI91</accession>
<name>A0AB36MI91_9LACO</name>
<dbReference type="EMBL" id="NFHF01000005">
    <property type="protein sequence ID" value="OUN19004.1"/>
    <property type="molecule type" value="Genomic_DNA"/>
</dbReference>
<dbReference type="InterPro" id="IPR013783">
    <property type="entry name" value="Ig-like_fold"/>
</dbReference>
<keyword evidence="2" id="KW-0732">Signal</keyword>
<dbReference type="AlphaFoldDB" id="A0AB36MI91"/>